<evidence type="ECO:0000313" key="13">
    <source>
        <dbReference type="Proteomes" id="UP000198756"/>
    </source>
</evidence>
<proteinExistence type="inferred from homology"/>
<dbReference type="Proteomes" id="UP000198756">
    <property type="component" value="Unassembled WGS sequence"/>
</dbReference>
<feature type="domain" description="Cyclic nucleotide-binding" evidence="10">
    <location>
        <begin position="18"/>
        <end position="121"/>
    </location>
</feature>
<name>A0A1G5YZ54_9BACT</name>
<dbReference type="GO" id="GO:0004622">
    <property type="term" value="F:phosphatidylcholine lysophospholipase activity"/>
    <property type="evidence" value="ECO:0007669"/>
    <property type="project" value="UniProtKB-ARBA"/>
</dbReference>
<dbReference type="InterPro" id="IPR018488">
    <property type="entry name" value="cNMP-bd_CS"/>
</dbReference>
<dbReference type="PROSITE" id="PS00889">
    <property type="entry name" value="CNMP_BINDING_2"/>
    <property type="match status" value="1"/>
</dbReference>
<comment type="similarity">
    <text evidence="2">Belongs to the NTE family.</text>
</comment>
<dbReference type="InterPro" id="IPR000595">
    <property type="entry name" value="cNMP-bd_dom"/>
</dbReference>
<dbReference type="EMBL" id="FMXE01000022">
    <property type="protein sequence ID" value="SDA87473.1"/>
    <property type="molecule type" value="Genomic_DNA"/>
</dbReference>
<dbReference type="InterPro" id="IPR056556">
    <property type="entry name" value="NTE1_P-loop_dom"/>
</dbReference>
<dbReference type="CDD" id="cd07205">
    <property type="entry name" value="Pat_PNPLA6_PNPLA7_NTE1_like"/>
    <property type="match status" value="1"/>
</dbReference>
<evidence type="ECO:0000256" key="3">
    <source>
        <dbReference type="ARBA" id="ARBA00022692"/>
    </source>
</evidence>
<evidence type="ECO:0000256" key="1">
    <source>
        <dbReference type="ARBA" id="ARBA00004370"/>
    </source>
</evidence>
<dbReference type="InterPro" id="IPR002641">
    <property type="entry name" value="PNPLA_dom"/>
</dbReference>
<evidence type="ECO:0000256" key="4">
    <source>
        <dbReference type="ARBA" id="ARBA00022801"/>
    </source>
</evidence>
<dbReference type="InterPro" id="IPR018490">
    <property type="entry name" value="cNMP-bd_dom_sf"/>
</dbReference>
<dbReference type="Gene3D" id="2.60.120.10">
    <property type="entry name" value="Jelly Rolls"/>
    <property type="match status" value="1"/>
</dbReference>
<dbReference type="RefSeq" id="WP_092731342.1">
    <property type="nucleotide sequence ID" value="NZ_FMXE01000022.1"/>
</dbReference>
<dbReference type="SMART" id="SM00100">
    <property type="entry name" value="cNMP"/>
    <property type="match status" value="1"/>
</dbReference>
<feature type="active site" description="Proton acceptor" evidence="9">
    <location>
        <position position="465"/>
    </location>
</feature>
<dbReference type="CDD" id="cd00038">
    <property type="entry name" value="CAP_ED"/>
    <property type="match status" value="1"/>
</dbReference>
<accession>A0A1G5YZ54</accession>
<dbReference type="Gene3D" id="3.40.1090.10">
    <property type="entry name" value="Cytosolic phospholipase A2 catalytic domain"/>
    <property type="match status" value="2"/>
</dbReference>
<keyword evidence="4 9" id="KW-0378">Hydrolase</keyword>
<dbReference type="Pfam" id="PF00027">
    <property type="entry name" value="cNMP_binding"/>
    <property type="match status" value="1"/>
</dbReference>
<feature type="short sequence motif" description="DGA/G" evidence="9">
    <location>
        <begin position="465"/>
        <end position="467"/>
    </location>
</feature>
<evidence type="ECO:0000256" key="9">
    <source>
        <dbReference type="PROSITE-ProRule" id="PRU01161"/>
    </source>
</evidence>
<reference evidence="13" key="1">
    <citation type="submission" date="2016-10" db="EMBL/GenBank/DDBJ databases">
        <authorList>
            <person name="Varghese N."/>
            <person name="Submissions S."/>
        </authorList>
    </citation>
    <scope>NUCLEOTIDE SEQUENCE [LARGE SCALE GENOMIC DNA]</scope>
    <source>
        <strain evidence="13">DSM 22703</strain>
    </source>
</reference>
<feature type="domain" description="PNPLA" evidence="11">
    <location>
        <begin position="317"/>
        <end position="478"/>
    </location>
</feature>
<evidence type="ECO:0000256" key="8">
    <source>
        <dbReference type="ARBA" id="ARBA00023136"/>
    </source>
</evidence>
<dbReference type="PANTHER" id="PTHR14226:SF29">
    <property type="entry name" value="NEUROPATHY TARGET ESTERASE SWS"/>
    <property type="match status" value="1"/>
</dbReference>
<keyword evidence="3" id="KW-0812">Transmembrane</keyword>
<dbReference type="InterPro" id="IPR016035">
    <property type="entry name" value="Acyl_Trfase/lysoPLipase"/>
</dbReference>
<dbReference type="STRING" id="279824.SAMN03080617_02983"/>
<dbReference type="SUPFAM" id="SSF51206">
    <property type="entry name" value="cAMP-binding domain-like"/>
    <property type="match status" value="1"/>
</dbReference>
<dbReference type="Pfam" id="PF24179">
    <property type="entry name" value="NTE_Ploop"/>
    <property type="match status" value="1"/>
</dbReference>
<keyword evidence="6" id="KW-1133">Transmembrane helix</keyword>
<feature type="short sequence motif" description="GXGXXG" evidence="9">
    <location>
        <begin position="321"/>
        <end position="326"/>
    </location>
</feature>
<evidence type="ECO:0000256" key="7">
    <source>
        <dbReference type="ARBA" id="ARBA00023098"/>
    </source>
</evidence>
<evidence type="ECO:0000259" key="10">
    <source>
        <dbReference type="PROSITE" id="PS50042"/>
    </source>
</evidence>
<dbReference type="InterPro" id="IPR014710">
    <property type="entry name" value="RmlC-like_jellyroll"/>
</dbReference>
<organism evidence="12 13">
    <name type="scientific">Algoriphagus alkaliphilus</name>
    <dbReference type="NCBI Taxonomy" id="279824"/>
    <lineage>
        <taxon>Bacteria</taxon>
        <taxon>Pseudomonadati</taxon>
        <taxon>Bacteroidota</taxon>
        <taxon>Cytophagia</taxon>
        <taxon>Cytophagales</taxon>
        <taxon>Cyclobacteriaceae</taxon>
        <taxon>Algoriphagus</taxon>
    </lineage>
</organism>
<evidence type="ECO:0000256" key="6">
    <source>
        <dbReference type="ARBA" id="ARBA00022989"/>
    </source>
</evidence>
<keyword evidence="7 9" id="KW-0443">Lipid metabolism</keyword>
<gene>
    <name evidence="12" type="ORF">SAMN03080617_02983</name>
</gene>
<evidence type="ECO:0000313" key="12">
    <source>
        <dbReference type="EMBL" id="SDA87473.1"/>
    </source>
</evidence>
<dbReference type="GO" id="GO:0016020">
    <property type="term" value="C:membrane"/>
    <property type="evidence" value="ECO:0007669"/>
    <property type="project" value="UniProtKB-SubCell"/>
</dbReference>
<protein>
    <submittedName>
        <fullName evidence="12">NTE family protein</fullName>
    </submittedName>
</protein>
<comment type="subcellular location">
    <subcellularLocation>
        <location evidence="1">Membrane</location>
    </subcellularLocation>
</comment>
<evidence type="ECO:0000256" key="2">
    <source>
        <dbReference type="ARBA" id="ARBA00006636"/>
    </source>
</evidence>
<dbReference type="InterPro" id="IPR050301">
    <property type="entry name" value="NTE"/>
</dbReference>
<feature type="active site" description="Nucleophile" evidence="9">
    <location>
        <position position="350"/>
    </location>
</feature>
<dbReference type="PROSITE" id="PS50042">
    <property type="entry name" value="CNMP_BINDING_3"/>
    <property type="match status" value="1"/>
</dbReference>
<keyword evidence="8" id="KW-0472">Membrane</keyword>
<dbReference type="GO" id="GO:0016042">
    <property type="term" value="P:lipid catabolic process"/>
    <property type="evidence" value="ECO:0007669"/>
    <property type="project" value="UniProtKB-UniRule"/>
</dbReference>
<dbReference type="Pfam" id="PF01734">
    <property type="entry name" value="Patatin"/>
    <property type="match status" value="1"/>
</dbReference>
<keyword evidence="5 9" id="KW-0442">Lipid degradation</keyword>
<dbReference type="AlphaFoldDB" id="A0A1G5YZ54"/>
<feature type="short sequence motif" description="GXSXG" evidence="9">
    <location>
        <begin position="348"/>
        <end position="352"/>
    </location>
</feature>
<dbReference type="OrthoDB" id="9770965at2"/>
<dbReference type="PANTHER" id="PTHR14226">
    <property type="entry name" value="NEUROPATHY TARGET ESTERASE/SWISS CHEESE D.MELANOGASTER"/>
    <property type="match status" value="1"/>
</dbReference>
<keyword evidence="13" id="KW-1185">Reference proteome</keyword>
<evidence type="ECO:0000259" key="11">
    <source>
        <dbReference type="PROSITE" id="PS51635"/>
    </source>
</evidence>
<dbReference type="SUPFAM" id="SSF52151">
    <property type="entry name" value="FabD/lysophospholipase-like"/>
    <property type="match status" value="1"/>
</dbReference>
<evidence type="ECO:0000256" key="5">
    <source>
        <dbReference type="ARBA" id="ARBA00022963"/>
    </source>
</evidence>
<dbReference type="PROSITE" id="PS51635">
    <property type="entry name" value="PNPLA"/>
    <property type="match status" value="1"/>
</dbReference>
<sequence length="601" mass="67733">MDPNLSKNAHNRKILLRLFGELGEELLAQILENGQSLELETGTFLFHQGDTDNSLYIVISGRFRALAKQDDGTLHALGDIGEGEPIGEFALFMAEPRSASVVAIRKSIVLKIKEAQYLDIVSKHPAFSSKLTRFVVNRLRRNALQQHLETSAKNIAVINLQSANDISAYTEAVKKEFESLNVRIQILDHDSHANLETQEMYDTLEEHPGLNFLVCSDADLAWSRQCIIYADLVVLATDFYGASEIQEIERHLDLYSQNILNKKIYLLLLHPEKAKFPENTRKWFVDRKIDLHIHYRKNHGPDIRRFARILANKAIGLVLGGGGAKGFAHMGVIKALGEEGVDIDFLGGTSAGALYGLTCAYCDFDREKIDFYSRDSANSKLTTNDFTIPLISFMSGKKMSNYLIKMMGETYLEDFWVGSYCVSTNYSNATSRVHDRGLAWKQIEASIAIPGIYPPVVIDNQLHVDGGVVDNLPIETMYNYPVRHIIAISLTQLKSRPVDFDETPSAAAMLWDKITGKKKFRLPGITSILVNSLTLNSRQKQEMTKSGVAIYLEMELKGIGMMDDSRWKEIVQKGHDQMKAILESLPKEERFWQPLEKKSLE</sequence>